<feature type="compositionally biased region" description="Polar residues" evidence="8">
    <location>
        <begin position="30"/>
        <end position="41"/>
    </location>
</feature>
<dbReference type="InterPro" id="IPR011701">
    <property type="entry name" value="MFS"/>
</dbReference>
<sequence>MSAPIEEIQAASLVGAESAGARHTAPAPTTKKSPSSHNSAESADEKFAGTKASGPADAAAAPQPSGSTGLSGWFHWHEPGTSPEEKRLIFKLDWFLLSYSCLCYFVKWLDSNNVTNAYASGMQEELGFGPGNELSWMNTYFNIGQLIGAPFANLVITIIRPRYWLPFCLTCWSIFVLFLYKCNSASEFYALRFCIGLFESAAWPGIEYTLGSWYRKANSPDMFSGYLQSALYSGMEGRGGMSAWRWLFIFDFILAIPVAVYGIFCHPDTPHNTSAWYFNEWERQRARERIEEEGRKPVGKLDLSVFKRIFTSWQVYVFPLGYALWSLTVGSYVMQYFTLYLKSTHWFTIPQINSIPTSLGAVNFFTMLITGFVADKIGRRGPVCLAVGLILIFCYSVLAAWEVPHGLRMFVFIAIGTYGCFTPLLAGWCNECCGGDQQKRAFILGLMTSVGGAVVIPFQQLQFPSSQAPHFKATHGWGSALAFVVALTLWTGFGIPLIQKRQAKKAQSHENQSEGDVGV</sequence>
<feature type="transmembrane region" description="Helical" evidence="9">
    <location>
        <begin position="479"/>
        <end position="498"/>
    </location>
</feature>
<organism evidence="10 11">
    <name type="scientific">Apiospora kogelbergensis</name>
    <dbReference type="NCBI Taxonomy" id="1337665"/>
    <lineage>
        <taxon>Eukaryota</taxon>
        <taxon>Fungi</taxon>
        <taxon>Dikarya</taxon>
        <taxon>Ascomycota</taxon>
        <taxon>Pezizomycotina</taxon>
        <taxon>Sordariomycetes</taxon>
        <taxon>Xylariomycetidae</taxon>
        <taxon>Amphisphaeriales</taxon>
        <taxon>Apiosporaceae</taxon>
        <taxon>Apiospora</taxon>
    </lineage>
</organism>
<dbReference type="AlphaFoldDB" id="A0AAW0RDM5"/>
<feature type="transmembrane region" description="Helical" evidence="9">
    <location>
        <begin position="315"/>
        <end position="334"/>
    </location>
</feature>
<feature type="transmembrane region" description="Helical" evidence="9">
    <location>
        <begin position="243"/>
        <end position="264"/>
    </location>
</feature>
<evidence type="ECO:0000256" key="2">
    <source>
        <dbReference type="ARBA" id="ARBA00022448"/>
    </source>
</evidence>
<dbReference type="FunFam" id="1.20.1250.20:FF:000065">
    <property type="entry name" value="Putative MFS pantothenate transporter"/>
    <property type="match status" value="1"/>
</dbReference>
<proteinExistence type="inferred from homology"/>
<dbReference type="PANTHER" id="PTHR43791:SF39">
    <property type="entry name" value="TRANSPORTER LIZ1_SEO1, PUTATIVE (AFU_ORTHOLOGUE AFUA_3G00980)-RELATED"/>
    <property type="match status" value="1"/>
</dbReference>
<keyword evidence="5 9" id="KW-1133">Transmembrane helix</keyword>
<gene>
    <name evidence="10" type="ORF">PG999_001066</name>
</gene>
<feature type="transmembrane region" description="Helical" evidence="9">
    <location>
        <begin position="163"/>
        <end position="180"/>
    </location>
</feature>
<evidence type="ECO:0000256" key="4">
    <source>
        <dbReference type="ARBA" id="ARBA00022692"/>
    </source>
</evidence>
<dbReference type="SUPFAM" id="SSF103473">
    <property type="entry name" value="MFS general substrate transporter"/>
    <property type="match status" value="1"/>
</dbReference>
<dbReference type="InterPro" id="IPR036259">
    <property type="entry name" value="MFS_trans_sf"/>
</dbReference>
<evidence type="ECO:0000313" key="11">
    <source>
        <dbReference type="Proteomes" id="UP001392437"/>
    </source>
</evidence>
<dbReference type="GO" id="GO:0005886">
    <property type="term" value="C:plasma membrane"/>
    <property type="evidence" value="ECO:0007669"/>
    <property type="project" value="UniProtKB-SubCell"/>
</dbReference>
<dbReference type="PANTHER" id="PTHR43791">
    <property type="entry name" value="PERMEASE-RELATED"/>
    <property type="match status" value="1"/>
</dbReference>
<reference evidence="10 11" key="1">
    <citation type="submission" date="2023-01" db="EMBL/GenBank/DDBJ databases">
        <title>Analysis of 21 Apiospora genomes using comparative genomics revels a genus with tremendous synthesis potential of carbohydrate active enzymes and secondary metabolites.</title>
        <authorList>
            <person name="Sorensen T."/>
        </authorList>
    </citation>
    <scope>NUCLEOTIDE SEQUENCE [LARGE SCALE GENOMIC DNA]</scope>
    <source>
        <strain evidence="10 11">CBS 117206</strain>
    </source>
</reference>
<keyword evidence="6 9" id="KW-0472">Membrane</keyword>
<dbReference type="GO" id="GO:0022857">
    <property type="term" value="F:transmembrane transporter activity"/>
    <property type="evidence" value="ECO:0007669"/>
    <property type="project" value="InterPro"/>
</dbReference>
<feature type="transmembrane region" description="Helical" evidence="9">
    <location>
        <begin position="381"/>
        <end position="401"/>
    </location>
</feature>
<evidence type="ECO:0000313" key="10">
    <source>
        <dbReference type="EMBL" id="KAK8132893.1"/>
    </source>
</evidence>
<feature type="transmembrane region" description="Helical" evidence="9">
    <location>
        <begin position="407"/>
        <end position="429"/>
    </location>
</feature>
<evidence type="ECO:0000256" key="5">
    <source>
        <dbReference type="ARBA" id="ARBA00022989"/>
    </source>
</evidence>
<feature type="compositionally biased region" description="Low complexity" evidence="8">
    <location>
        <begin position="49"/>
        <end position="66"/>
    </location>
</feature>
<comment type="subcellular location">
    <subcellularLocation>
        <location evidence="1">Cell membrane</location>
        <topology evidence="1">Multi-pass membrane protein</topology>
    </subcellularLocation>
</comment>
<feature type="region of interest" description="Disordered" evidence="8">
    <location>
        <begin position="13"/>
        <end position="66"/>
    </location>
</feature>
<dbReference type="Gene3D" id="1.20.1250.20">
    <property type="entry name" value="MFS general substrate transporter like domains"/>
    <property type="match status" value="2"/>
</dbReference>
<comment type="caution">
    <text evidence="10">The sequence shown here is derived from an EMBL/GenBank/DDBJ whole genome shotgun (WGS) entry which is preliminary data.</text>
</comment>
<feature type="transmembrane region" description="Helical" evidence="9">
    <location>
        <begin position="354"/>
        <end position="374"/>
    </location>
</feature>
<comment type="similarity">
    <text evidence="7">Belongs to the major facilitator superfamily. Allantoate permease family.</text>
</comment>
<evidence type="ECO:0000256" key="3">
    <source>
        <dbReference type="ARBA" id="ARBA00022475"/>
    </source>
</evidence>
<keyword evidence="11" id="KW-1185">Reference proteome</keyword>
<dbReference type="EMBL" id="JAQQWP010000001">
    <property type="protein sequence ID" value="KAK8132893.1"/>
    <property type="molecule type" value="Genomic_DNA"/>
</dbReference>
<dbReference type="FunFam" id="1.20.1250.20:FF:000386">
    <property type="entry name" value="MFS general substrate transporter"/>
    <property type="match status" value="1"/>
</dbReference>
<evidence type="ECO:0000256" key="1">
    <source>
        <dbReference type="ARBA" id="ARBA00004651"/>
    </source>
</evidence>
<evidence type="ECO:0000256" key="7">
    <source>
        <dbReference type="ARBA" id="ARBA00037968"/>
    </source>
</evidence>
<name>A0AAW0RDM5_9PEZI</name>
<accession>A0AAW0RDM5</accession>
<keyword evidence="3" id="KW-1003">Cell membrane</keyword>
<keyword evidence="4 9" id="KW-0812">Transmembrane</keyword>
<dbReference type="Proteomes" id="UP001392437">
    <property type="component" value="Unassembled WGS sequence"/>
</dbReference>
<feature type="transmembrane region" description="Helical" evidence="9">
    <location>
        <begin position="441"/>
        <end position="459"/>
    </location>
</feature>
<keyword evidence="2" id="KW-0813">Transport</keyword>
<evidence type="ECO:0000256" key="9">
    <source>
        <dbReference type="SAM" id="Phobius"/>
    </source>
</evidence>
<evidence type="ECO:0000256" key="6">
    <source>
        <dbReference type="ARBA" id="ARBA00023136"/>
    </source>
</evidence>
<evidence type="ECO:0000256" key="8">
    <source>
        <dbReference type="SAM" id="MobiDB-lite"/>
    </source>
</evidence>
<dbReference type="Pfam" id="PF07690">
    <property type="entry name" value="MFS_1"/>
    <property type="match status" value="1"/>
</dbReference>
<protein>
    <submittedName>
        <fullName evidence="10">Uncharacterized protein</fullName>
    </submittedName>
</protein>